<feature type="transmembrane region" description="Helical" evidence="1">
    <location>
        <begin position="6"/>
        <end position="26"/>
    </location>
</feature>
<evidence type="ECO:0000313" key="2">
    <source>
        <dbReference type="EMBL" id="NYJ37833.1"/>
    </source>
</evidence>
<gene>
    <name evidence="2" type="ORF">HNR10_005714</name>
</gene>
<proteinExistence type="predicted"/>
<name>A0A7Z0JCU7_9ACTN</name>
<organism evidence="2 3">
    <name type="scientific">Nocardiopsis aegyptia</name>
    <dbReference type="NCBI Taxonomy" id="220378"/>
    <lineage>
        <taxon>Bacteria</taxon>
        <taxon>Bacillati</taxon>
        <taxon>Actinomycetota</taxon>
        <taxon>Actinomycetes</taxon>
        <taxon>Streptosporangiales</taxon>
        <taxon>Nocardiopsidaceae</taxon>
        <taxon>Nocardiopsis</taxon>
    </lineage>
</organism>
<evidence type="ECO:0000313" key="3">
    <source>
        <dbReference type="Proteomes" id="UP000572051"/>
    </source>
</evidence>
<evidence type="ECO:0000256" key="1">
    <source>
        <dbReference type="SAM" id="Phobius"/>
    </source>
</evidence>
<sequence length="192" mass="20993">MEVVLVAVVTGVSALGASFLTGFWTYRTARWRGRHERRLEEDRRRFQQAQERTLDVRDRFDQAARAVLQLGVTVRVVAHVRSSGAHGGAEAELAELLRQARQDAVEAGVAVERLRGVVPPRDRVLTEELREAADQAFIHGQTATGPVAEAARVQRELDARLRRIEETLFPALAVPWDRGGGPDAGAGTAAAA</sequence>
<accession>A0A7Z0JCU7</accession>
<dbReference type="AlphaFoldDB" id="A0A7Z0JCU7"/>
<keyword evidence="1" id="KW-1133">Transmembrane helix</keyword>
<dbReference type="EMBL" id="JACCFS010000001">
    <property type="protein sequence ID" value="NYJ37833.1"/>
    <property type="molecule type" value="Genomic_DNA"/>
</dbReference>
<protein>
    <submittedName>
        <fullName evidence="2">Uncharacterized protein</fullName>
    </submittedName>
</protein>
<reference evidence="2 3" key="1">
    <citation type="submission" date="2020-07" db="EMBL/GenBank/DDBJ databases">
        <title>Sequencing the genomes of 1000 actinobacteria strains.</title>
        <authorList>
            <person name="Klenk H.-P."/>
        </authorList>
    </citation>
    <scope>NUCLEOTIDE SEQUENCE [LARGE SCALE GENOMIC DNA]</scope>
    <source>
        <strain evidence="2 3">DSM 44442</strain>
    </source>
</reference>
<dbReference type="Proteomes" id="UP000572051">
    <property type="component" value="Unassembled WGS sequence"/>
</dbReference>
<keyword evidence="3" id="KW-1185">Reference proteome</keyword>
<keyword evidence="1" id="KW-0472">Membrane</keyword>
<keyword evidence="1" id="KW-0812">Transmembrane</keyword>
<comment type="caution">
    <text evidence="2">The sequence shown here is derived from an EMBL/GenBank/DDBJ whole genome shotgun (WGS) entry which is preliminary data.</text>
</comment>